<evidence type="ECO:0000256" key="1">
    <source>
        <dbReference type="SAM" id="SignalP"/>
    </source>
</evidence>
<evidence type="ECO:0000313" key="2">
    <source>
        <dbReference type="EMBL" id="KAF6023600.1"/>
    </source>
</evidence>
<keyword evidence="1" id="KW-0732">Signal</keyword>
<feature type="chain" id="PRO_5029618724" description="Secreted protein" evidence="1">
    <location>
        <begin position="19"/>
        <end position="77"/>
    </location>
</feature>
<protein>
    <recommendedName>
        <fullName evidence="4">Secreted protein</fullName>
    </recommendedName>
</protein>
<sequence length="77" mass="8358">MSVCMSLISVSIYCIAMATRCRRPTSLPMVMVLRMSQTTLLMESILSAPGCARGSTSCRRFYTSFKSPSATCSCLSS</sequence>
<dbReference type="EMBL" id="VXIV02002690">
    <property type="protein sequence ID" value="KAF6023600.1"/>
    <property type="molecule type" value="Genomic_DNA"/>
</dbReference>
<reference evidence="2" key="1">
    <citation type="submission" date="2020-06" db="EMBL/GenBank/DDBJ databases">
        <title>Draft genome of Bugula neritina, a colonial animal packing powerful symbionts and potential medicines.</title>
        <authorList>
            <person name="Rayko M."/>
        </authorList>
    </citation>
    <scope>NUCLEOTIDE SEQUENCE [LARGE SCALE GENOMIC DNA]</scope>
    <source>
        <strain evidence="2">Kwan_BN1</strain>
    </source>
</reference>
<evidence type="ECO:0000313" key="3">
    <source>
        <dbReference type="Proteomes" id="UP000593567"/>
    </source>
</evidence>
<dbReference type="AlphaFoldDB" id="A0A7J7JBH5"/>
<dbReference type="Proteomes" id="UP000593567">
    <property type="component" value="Unassembled WGS sequence"/>
</dbReference>
<accession>A0A7J7JBH5</accession>
<feature type="signal peptide" evidence="1">
    <location>
        <begin position="1"/>
        <end position="18"/>
    </location>
</feature>
<comment type="caution">
    <text evidence="2">The sequence shown here is derived from an EMBL/GenBank/DDBJ whole genome shotgun (WGS) entry which is preliminary data.</text>
</comment>
<keyword evidence="3" id="KW-1185">Reference proteome</keyword>
<organism evidence="2 3">
    <name type="scientific">Bugula neritina</name>
    <name type="common">Brown bryozoan</name>
    <name type="synonym">Sertularia neritina</name>
    <dbReference type="NCBI Taxonomy" id="10212"/>
    <lineage>
        <taxon>Eukaryota</taxon>
        <taxon>Metazoa</taxon>
        <taxon>Spiralia</taxon>
        <taxon>Lophotrochozoa</taxon>
        <taxon>Bryozoa</taxon>
        <taxon>Gymnolaemata</taxon>
        <taxon>Cheilostomatida</taxon>
        <taxon>Flustrina</taxon>
        <taxon>Buguloidea</taxon>
        <taxon>Bugulidae</taxon>
        <taxon>Bugula</taxon>
    </lineage>
</organism>
<proteinExistence type="predicted"/>
<gene>
    <name evidence="2" type="ORF">EB796_018084</name>
</gene>
<name>A0A7J7JBH5_BUGNE</name>
<evidence type="ECO:0008006" key="4">
    <source>
        <dbReference type="Google" id="ProtNLM"/>
    </source>
</evidence>